<dbReference type="EMBL" id="QUTE01002028">
    <property type="protein sequence ID" value="RHZ40958.1"/>
    <property type="molecule type" value="Genomic_DNA"/>
</dbReference>
<dbReference type="AlphaFoldDB" id="A0A397DUU2"/>
<evidence type="ECO:0000313" key="3">
    <source>
        <dbReference type="EMBL" id="RHY06229.1"/>
    </source>
</evidence>
<evidence type="ECO:0000313" key="6">
    <source>
        <dbReference type="Proteomes" id="UP000266196"/>
    </source>
</evidence>
<dbReference type="Proteomes" id="UP000266239">
    <property type="component" value="Unassembled WGS sequence"/>
</dbReference>
<evidence type="ECO:0000313" key="7">
    <source>
        <dbReference type="Proteomes" id="UP000266239"/>
    </source>
</evidence>
<dbReference type="Proteomes" id="UP000266196">
    <property type="component" value="Unassembled WGS sequence"/>
</dbReference>
<evidence type="ECO:0000259" key="2">
    <source>
        <dbReference type="Pfam" id="PF00112"/>
    </source>
</evidence>
<evidence type="ECO:0000313" key="5">
    <source>
        <dbReference type="EMBL" id="RHZ40958.1"/>
    </source>
</evidence>
<evidence type="ECO:0000256" key="1">
    <source>
        <dbReference type="SAM" id="SignalP"/>
    </source>
</evidence>
<keyword evidence="1" id="KW-0732">Signal</keyword>
<organism evidence="4 8">
    <name type="scientific">Aphanomyces astaci</name>
    <name type="common">Crayfish plague agent</name>
    <dbReference type="NCBI Taxonomy" id="112090"/>
    <lineage>
        <taxon>Eukaryota</taxon>
        <taxon>Sar</taxon>
        <taxon>Stramenopiles</taxon>
        <taxon>Oomycota</taxon>
        <taxon>Saprolegniomycetes</taxon>
        <taxon>Saprolegniales</taxon>
        <taxon>Verrucalvaceae</taxon>
        <taxon>Aphanomyces</taxon>
    </lineage>
</organism>
<feature type="domain" description="Peptidase C1A papain C-terminal" evidence="2">
    <location>
        <begin position="140"/>
        <end position="178"/>
    </location>
</feature>
<dbReference type="EMBL" id="QUTA01007666">
    <property type="protein sequence ID" value="RHY06229.1"/>
    <property type="molecule type" value="Genomic_DNA"/>
</dbReference>
<comment type="caution">
    <text evidence="4">The sequence shown here is derived from an EMBL/GenBank/DDBJ whole genome shotgun (WGS) entry which is preliminary data.</text>
</comment>
<name>A0A397DUU2_APHAT</name>
<dbReference type="SUPFAM" id="SSF54001">
    <property type="entry name" value="Cysteine proteinases"/>
    <property type="match status" value="1"/>
</dbReference>
<dbReference type="Proteomes" id="UP000266643">
    <property type="component" value="Unassembled WGS sequence"/>
</dbReference>
<sequence>MRAAFALSALAATATAAKQSVVSLTADERLTLEQALVEWKAEFGAVARENNLLPTKNSILSEDEQVVAELQRILDSKFSAEQAARGSHLRGEIIDTLEDETASLQATSKDWTTSGLCECRGKPRQLRIVLGCSRLWGWGAESAHCIKTGTLLKLSEQQVTSCSTNGGSQGCNGGWPWYCTPSTTLPVGCACRTRPAELAL</sequence>
<reference evidence="6 7" key="1">
    <citation type="submission" date="2018-08" db="EMBL/GenBank/DDBJ databases">
        <title>Aphanomyces genome sequencing and annotation.</title>
        <authorList>
            <person name="Minardi D."/>
            <person name="Oidtmann B."/>
            <person name="Van Der Giezen M."/>
            <person name="Studholme D.J."/>
        </authorList>
    </citation>
    <scope>NUCLEOTIDE SEQUENCE [LARGE SCALE GENOMIC DNA]</scope>
    <source>
        <strain evidence="5 6">197901</strain>
        <strain evidence="4 8">D2</strain>
        <strain evidence="3 7">Yx</strain>
    </source>
</reference>
<evidence type="ECO:0000313" key="4">
    <source>
        <dbReference type="EMBL" id="RHY68583.1"/>
    </source>
</evidence>
<proteinExistence type="predicted"/>
<dbReference type="InterPro" id="IPR038765">
    <property type="entry name" value="Papain-like_cys_pep_sf"/>
</dbReference>
<accession>A0A397DUU2</accession>
<feature type="signal peptide" evidence="1">
    <location>
        <begin position="1"/>
        <end position="16"/>
    </location>
</feature>
<dbReference type="Gene3D" id="3.90.70.10">
    <property type="entry name" value="Cysteine proteinases"/>
    <property type="match status" value="1"/>
</dbReference>
<protein>
    <recommendedName>
        <fullName evidence="2">Peptidase C1A papain C-terminal domain-containing protein</fullName>
    </recommendedName>
</protein>
<gene>
    <name evidence="3" type="ORF">DYB25_001992</name>
    <name evidence="4" type="ORF">DYB30_010384</name>
    <name evidence="5" type="ORF">DYB31_012140</name>
</gene>
<evidence type="ECO:0000313" key="8">
    <source>
        <dbReference type="Proteomes" id="UP000266643"/>
    </source>
</evidence>
<dbReference type="InterPro" id="IPR000668">
    <property type="entry name" value="Peptidase_C1A_C"/>
</dbReference>
<dbReference type="EMBL" id="QUTD01004341">
    <property type="protein sequence ID" value="RHY68583.1"/>
    <property type="molecule type" value="Genomic_DNA"/>
</dbReference>
<feature type="chain" id="PRO_5035557275" description="Peptidase C1A papain C-terminal domain-containing protein" evidence="1">
    <location>
        <begin position="17"/>
        <end position="200"/>
    </location>
</feature>
<dbReference type="Pfam" id="PF00112">
    <property type="entry name" value="Peptidase_C1"/>
    <property type="match status" value="1"/>
</dbReference>
<dbReference type="GO" id="GO:0008234">
    <property type="term" value="F:cysteine-type peptidase activity"/>
    <property type="evidence" value="ECO:0007669"/>
    <property type="project" value="InterPro"/>
</dbReference>
<dbReference type="GO" id="GO:0006508">
    <property type="term" value="P:proteolysis"/>
    <property type="evidence" value="ECO:0007669"/>
    <property type="project" value="InterPro"/>
</dbReference>